<dbReference type="AlphaFoldDB" id="A0A0F6TV11"/>
<dbReference type="Pfam" id="PF04851">
    <property type="entry name" value="ResIII"/>
    <property type="match status" value="1"/>
</dbReference>
<accession>A0A0F6TV11</accession>
<dbReference type="GO" id="GO:0005524">
    <property type="term" value="F:ATP binding"/>
    <property type="evidence" value="ECO:0007669"/>
    <property type="project" value="InterPro"/>
</dbReference>
<protein>
    <submittedName>
        <fullName evidence="2">Helicase</fullName>
    </submittedName>
</protein>
<evidence type="ECO:0000313" key="3">
    <source>
        <dbReference type="Proteomes" id="UP000034085"/>
    </source>
</evidence>
<dbReference type="PATRIC" id="fig|1261127.3.peg.2106"/>
<evidence type="ECO:0000313" key="2">
    <source>
        <dbReference type="EMBL" id="AKE58971.1"/>
    </source>
</evidence>
<evidence type="ECO:0000259" key="1">
    <source>
        <dbReference type="PROSITE" id="PS51192"/>
    </source>
</evidence>
<dbReference type="SUPFAM" id="SSF52540">
    <property type="entry name" value="P-loop containing nucleoside triphosphate hydrolases"/>
    <property type="match status" value="2"/>
</dbReference>
<dbReference type="Proteomes" id="UP000034085">
    <property type="component" value="Chromosome"/>
</dbReference>
<reference evidence="2 3" key="1">
    <citation type="journal article" date="2013" name="Appl. Microbiol. Biotechnol.">
        <title>Glycerol assimilation and production of 1,3-propanediol by Citrobacter amalonaticus Y19.</title>
        <authorList>
            <person name="Ainala S.K."/>
            <person name="Ashok S."/>
            <person name="Ko Y."/>
            <person name="Park S."/>
        </authorList>
    </citation>
    <scope>NUCLEOTIDE SEQUENCE [LARGE SCALE GENOMIC DNA]</scope>
    <source>
        <strain evidence="2 3">Y19</strain>
    </source>
</reference>
<feature type="domain" description="Helicase ATP-binding" evidence="1">
    <location>
        <begin position="46"/>
        <end position="311"/>
    </location>
</feature>
<dbReference type="EMBL" id="CP011132">
    <property type="protein sequence ID" value="AKE58971.1"/>
    <property type="molecule type" value="Genomic_DNA"/>
</dbReference>
<keyword evidence="2" id="KW-0378">Hydrolase</keyword>
<dbReference type="PROSITE" id="PS51192">
    <property type="entry name" value="HELICASE_ATP_BIND_1"/>
    <property type="match status" value="1"/>
</dbReference>
<dbReference type="GO" id="GO:0006139">
    <property type="term" value="P:nucleobase-containing compound metabolic process"/>
    <property type="evidence" value="ECO:0007669"/>
    <property type="project" value="InterPro"/>
</dbReference>
<dbReference type="InterPro" id="IPR014001">
    <property type="entry name" value="Helicase_ATP-bd"/>
</dbReference>
<dbReference type="InterPro" id="IPR006555">
    <property type="entry name" value="ATP-dep_Helicase_C"/>
</dbReference>
<dbReference type="InterPro" id="IPR006935">
    <property type="entry name" value="Helicase/UvrB_N"/>
</dbReference>
<dbReference type="GO" id="GO:0016818">
    <property type="term" value="F:hydrolase activity, acting on acid anhydrides, in phosphorus-containing anhydrides"/>
    <property type="evidence" value="ECO:0007669"/>
    <property type="project" value="InterPro"/>
</dbReference>
<proteinExistence type="predicted"/>
<keyword evidence="2" id="KW-0547">Nucleotide-binding</keyword>
<dbReference type="InterPro" id="IPR027417">
    <property type="entry name" value="P-loop_NTPase"/>
</dbReference>
<keyword evidence="2" id="KW-0067">ATP-binding</keyword>
<keyword evidence="2" id="KW-0347">Helicase</keyword>
<dbReference type="GO" id="GO:0004386">
    <property type="term" value="F:helicase activity"/>
    <property type="evidence" value="ECO:0007669"/>
    <property type="project" value="UniProtKB-KW"/>
</dbReference>
<dbReference type="SMART" id="SM00491">
    <property type="entry name" value="HELICc2"/>
    <property type="match status" value="1"/>
</dbReference>
<name>A0A0F6TV11_CITAM</name>
<dbReference type="KEGG" id="cama:F384_10115"/>
<organism evidence="2 3">
    <name type="scientific">Citrobacter amalonaticus Y19</name>
    <dbReference type="NCBI Taxonomy" id="1261127"/>
    <lineage>
        <taxon>Bacteria</taxon>
        <taxon>Pseudomonadati</taxon>
        <taxon>Pseudomonadota</taxon>
        <taxon>Gammaproteobacteria</taxon>
        <taxon>Enterobacterales</taxon>
        <taxon>Enterobacteriaceae</taxon>
        <taxon>Citrobacter</taxon>
    </lineage>
</organism>
<dbReference type="Gene3D" id="3.40.50.300">
    <property type="entry name" value="P-loop containing nucleotide triphosphate hydrolases"/>
    <property type="match status" value="2"/>
</dbReference>
<sequence length="834" mass="94315">MVDFGKLRDNQRKPAPIEPLEIFRRLPKPAGMNDLYSSQSDVLENWFNIRNQKDIIFKLHTGGGKTLVGLLMAQSSLNEKKGPVLYLAPNKNLVSQTREKAKDIGIQTVSYVPGTALHEDFINSKAIMVATYSALFNGRSKFGVLGDGKELIETGTIILDDAHSSFSVVRECFTFEVLSKKNRIVFEEISSLFRADFVALEKEGTFDSIMSGESNSILEIPYWAWNLRKEEVRQIVRSLTGDSMSWPLISDYLSYCHAILTKKGFTITPVLPLIHLFPSFQNAQRRIYMSATIADDSELVRTFNISINSLSNQLKSNSLAGISERMILIPELMPFQFNIDDTIKKLVIWLSENKKRVLILTPSTLQAEKWRDVSKIPKNNGEVDTFIKELINGTSDRPLTLINRYDGIDLPGEACRLVVMDELPKGTSDYDNYRAMALAGGAAINQLLAQRIEQGIGRGARGSGDYCIIIMAGKALSSWIARESNFSLLTNATRAQIDMGNTVSKEISSAKELAETMRKSLNRDEEWVEYHAETLAESVGKNHTNNSDLEYSLTERKSLELWLNGHSEKAIARIREFTSNKIVDQKSKGWLLQLAAKISHHWGQEELSADLQKEAFACNIHLQRPQVKPPYIKMNIPDEQSKSISSLFDGYRARLGVYREFESNTSFLHENASSNQFEESLCNLGKYLGFSSERFDNNGDGPDVMWITHDKTAYLIEAKSGKKERNPLNKKEHGQLLIAELWFIANYGREYNILRVSVQHDDKATHNAYATDSFVLTMAKIKELRTDASKIIKEISQSQLQKEELPNLASQLLMASKVRMKELVHNYLENFNKS</sequence>
<dbReference type="HOGENOM" id="CLU_017774_0_0_6"/>
<gene>
    <name evidence="2" type="ORF">F384_10115</name>
</gene>
<dbReference type="OrthoDB" id="366844at2"/>
<dbReference type="GO" id="GO:0003677">
    <property type="term" value="F:DNA binding"/>
    <property type="evidence" value="ECO:0007669"/>
    <property type="project" value="InterPro"/>
</dbReference>
<dbReference type="SMART" id="SM00487">
    <property type="entry name" value="DEXDc"/>
    <property type="match status" value="1"/>
</dbReference>